<protein>
    <submittedName>
        <fullName evidence="1">Uncharacterized protein</fullName>
    </submittedName>
</protein>
<organism evidence="1">
    <name type="scientific">Anguilla anguilla</name>
    <name type="common">European freshwater eel</name>
    <name type="synonym">Muraena anguilla</name>
    <dbReference type="NCBI Taxonomy" id="7936"/>
    <lineage>
        <taxon>Eukaryota</taxon>
        <taxon>Metazoa</taxon>
        <taxon>Chordata</taxon>
        <taxon>Craniata</taxon>
        <taxon>Vertebrata</taxon>
        <taxon>Euteleostomi</taxon>
        <taxon>Actinopterygii</taxon>
        <taxon>Neopterygii</taxon>
        <taxon>Teleostei</taxon>
        <taxon>Anguilliformes</taxon>
        <taxon>Anguillidae</taxon>
        <taxon>Anguilla</taxon>
    </lineage>
</organism>
<evidence type="ECO:0000313" key="1">
    <source>
        <dbReference type="EMBL" id="JAH20629.1"/>
    </source>
</evidence>
<sequence>MFHTHQIKAFLTVIHEHALRTTLKEYLIIQHLLGCQWLPKHKLDIRTFERIQVLI</sequence>
<proteinExistence type="predicted"/>
<name>A0A0E9QUV5_ANGAN</name>
<reference evidence="1" key="1">
    <citation type="submission" date="2014-11" db="EMBL/GenBank/DDBJ databases">
        <authorList>
            <person name="Amaro Gonzalez C."/>
        </authorList>
    </citation>
    <scope>NUCLEOTIDE SEQUENCE</scope>
</reference>
<reference evidence="1" key="2">
    <citation type="journal article" date="2015" name="Fish Shellfish Immunol.">
        <title>Early steps in the European eel (Anguilla anguilla)-Vibrio vulnificus interaction in the gills: Role of the RtxA13 toxin.</title>
        <authorList>
            <person name="Callol A."/>
            <person name="Pajuelo D."/>
            <person name="Ebbesson L."/>
            <person name="Teles M."/>
            <person name="MacKenzie S."/>
            <person name="Amaro C."/>
        </authorList>
    </citation>
    <scope>NUCLEOTIDE SEQUENCE</scope>
</reference>
<dbReference type="EMBL" id="GBXM01087948">
    <property type="protein sequence ID" value="JAH20629.1"/>
    <property type="molecule type" value="Transcribed_RNA"/>
</dbReference>
<dbReference type="AlphaFoldDB" id="A0A0E9QUV5"/>
<accession>A0A0E9QUV5</accession>